<dbReference type="Proteomes" id="UP000261023">
    <property type="component" value="Unassembled WGS sequence"/>
</dbReference>
<sequence length="230" mass="26485">MKSKVEFYNAFFKTLNEKGFTVEEPSSPDYLVDIRHRGKIIAFYTKGDVIMKNPFEEAQDKLLERIEQLALATADVCGICADQPYEEEKVQKLANGVVKINEHDNVILACKHHPLFGYVLSTYRQDTEHNNMPIQRQYFYSKEEAFESFAARSGLVDEKKLFTESELKILHSSLVSMRLEDQESSPEQLEAIGTLIEKIEEVVPELHKPERPFAINHLFGSWGLGQMLER</sequence>
<accession>A0A3E3DI32</accession>
<protein>
    <submittedName>
        <fullName evidence="1">Uncharacterized protein</fullName>
    </submittedName>
</protein>
<dbReference type="EMBL" id="QTJW01000017">
    <property type="protein sequence ID" value="RGD68328.1"/>
    <property type="molecule type" value="Genomic_DNA"/>
</dbReference>
<evidence type="ECO:0000313" key="2">
    <source>
        <dbReference type="Proteomes" id="UP000261023"/>
    </source>
</evidence>
<comment type="caution">
    <text evidence="1">The sequence shown here is derived from an EMBL/GenBank/DDBJ whole genome shotgun (WGS) entry which is preliminary data.</text>
</comment>
<evidence type="ECO:0000313" key="1">
    <source>
        <dbReference type="EMBL" id="RGD68328.1"/>
    </source>
</evidence>
<gene>
    <name evidence="1" type="ORF">DWX31_22715</name>
</gene>
<proteinExistence type="predicted"/>
<name>A0A3E3DI32_9FIRM</name>
<dbReference type="RefSeq" id="WP_025530190.1">
    <property type="nucleotide sequence ID" value="NZ_QTJW01000017.1"/>
</dbReference>
<reference evidence="1 2" key="1">
    <citation type="submission" date="2018-08" db="EMBL/GenBank/DDBJ databases">
        <title>A genome reference for cultivated species of the human gut microbiota.</title>
        <authorList>
            <person name="Zou Y."/>
            <person name="Xue W."/>
            <person name="Luo G."/>
        </authorList>
    </citation>
    <scope>NUCLEOTIDE SEQUENCE [LARGE SCALE GENOMIC DNA]</scope>
    <source>
        <strain evidence="1 2">AF19-13AC</strain>
    </source>
</reference>
<dbReference type="AlphaFoldDB" id="A0A3E3DI32"/>
<organism evidence="1 2">
    <name type="scientific">Hungatella hathewayi</name>
    <dbReference type="NCBI Taxonomy" id="154046"/>
    <lineage>
        <taxon>Bacteria</taxon>
        <taxon>Bacillati</taxon>
        <taxon>Bacillota</taxon>
        <taxon>Clostridia</taxon>
        <taxon>Lachnospirales</taxon>
        <taxon>Lachnospiraceae</taxon>
        <taxon>Hungatella</taxon>
    </lineage>
</organism>
<dbReference type="OrthoDB" id="1794713at2"/>